<reference evidence="1 2" key="1">
    <citation type="journal article" date="2024" name="Ann. Entomol. Soc. Am.">
        <title>Genomic analyses of the southern and eastern yellowjacket wasps (Hymenoptera: Vespidae) reveal evolutionary signatures of social life.</title>
        <authorList>
            <person name="Catto M.A."/>
            <person name="Caine P.B."/>
            <person name="Orr S.E."/>
            <person name="Hunt B.G."/>
            <person name="Goodisman M.A.D."/>
        </authorList>
    </citation>
    <scope>NUCLEOTIDE SEQUENCE [LARGE SCALE GENOMIC DNA]</scope>
    <source>
        <strain evidence="1">232</strain>
        <tissue evidence="1">Head and thorax</tissue>
    </source>
</reference>
<sequence length="170" mass="19355">MLACTRARDGNAARAHRCQKASRAWKPFTNKADVALQEAGRTESSMKRRLPAGGNYARRYPTCTISTPENEYQALTHIVLWTKRAARWSLHEKETGNPTYSIVLRITEWVEEGEGKGTGATNIYRGHRREIYARFSRYVVLSYEIEGTRDGSTPIDEIALSREINEISDF</sequence>
<accession>A0ABD2BUH5</accession>
<dbReference type="AlphaFoldDB" id="A0ABD2BUH5"/>
<comment type="caution">
    <text evidence="1">The sequence shown here is derived from an EMBL/GenBank/DDBJ whole genome shotgun (WGS) entry which is preliminary data.</text>
</comment>
<gene>
    <name evidence="1" type="ORF">V1477_012859</name>
</gene>
<proteinExistence type="predicted"/>
<name>A0ABD2BUH5_VESMC</name>
<protein>
    <submittedName>
        <fullName evidence="1">Uncharacterized protein</fullName>
    </submittedName>
</protein>
<dbReference type="Proteomes" id="UP001607303">
    <property type="component" value="Unassembled WGS sequence"/>
</dbReference>
<evidence type="ECO:0000313" key="1">
    <source>
        <dbReference type="EMBL" id="KAL2736350.1"/>
    </source>
</evidence>
<keyword evidence="2" id="KW-1185">Reference proteome</keyword>
<dbReference type="EMBL" id="JAYRBN010000066">
    <property type="protein sequence ID" value="KAL2736350.1"/>
    <property type="molecule type" value="Genomic_DNA"/>
</dbReference>
<evidence type="ECO:0000313" key="2">
    <source>
        <dbReference type="Proteomes" id="UP001607303"/>
    </source>
</evidence>
<organism evidence="1 2">
    <name type="scientific">Vespula maculifrons</name>
    <name type="common">Eastern yellow jacket</name>
    <name type="synonym">Wasp</name>
    <dbReference type="NCBI Taxonomy" id="7453"/>
    <lineage>
        <taxon>Eukaryota</taxon>
        <taxon>Metazoa</taxon>
        <taxon>Ecdysozoa</taxon>
        <taxon>Arthropoda</taxon>
        <taxon>Hexapoda</taxon>
        <taxon>Insecta</taxon>
        <taxon>Pterygota</taxon>
        <taxon>Neoptera</taxon>
        <taxon>Endopterygota</taxon>
        <taxon>Hymenoptera</taxon>
        <taxon>Apocrita</taxon>
        <taxon>Aculeata</taxon>
        <taxon>Vespoidea</taxon>
        <taxon>Vespidae</taxon>
        <taxon>Vespinae</taxon>
        <taxon>Vespula</taxon>
    </lineage>
</organism>